<gene>
    <name evidence="2" type="ORF">DFH08DRAFT_682428</name>
</gene>
<evidence type="ECO:0000313" key="3">
    <source>
        <dbReference type="Proteomes" id="UP001218218"/>
    </source>
</evidence>
<evidence type="ECO:0000256" key="1">
    <source>
        <dbReference type="SAM" id="Phobius"/>
    </source>
</evidence>
<name>A0AAD7ANH2_9AGAR</name>
<dbReference type="AlphaFoldDB" id="A0AAD7ANH2"/>
<dbReference type="Proteomes" id="UP001218218">
    <property type="component" value="Unassembled WGS sequence"/>
</dbReference>
<protein>
    <recommendedName>
        <fullName evidence="4">SH3 domain-containing protein</fullName>
    </recommendedName>
</protein>
<keyword evidence="1" id="KW-1133">Transmembrane helix</keyword>
<keyword evidence="1" id="KW-0472">Membrane</keyword>
<evidence type="ECO:0008006" key="4">
    <source>
        <dbReference type="Google" id="ProtNLM"/>
    </source>
</evidence>
<feature type="transmembrane region" description="Helical" evidence="1">
    <location>
        <begin position="24"/>
        <end position="44"/>
    </location>
</feature>
<accession>A0AAD7ANH2</accession>
<evidence type="ECO:0000313" key="2">
    <source>
        <dbReference type="EMBL" id="KAJ7363958.1"/>
    </source>
</evidence>
<comment type="caution">
    <text evidence="2">The sequence shown here is derived from an EMBL/GenBank/DDBJ whole genome shotgun (WGS) entry which is preliminary data.</text>
</comment>
<sequence length="296" mass="32460">MPVFNVFTRDEDSLSPTSSLGPEYIAGIAVAAAVVLCLFIWLGIRRYRKRAQSKREQVRIAAFTPVRGVYRESEPEKQPLPENLPVHGTFSREQLTRSVVLPQKVVTRPERAVADQDILDFHRQSGTFPKPFSFALSAPAADGASRSSWVRYSTTSSISTSNRFSIISSSSSVDSTPTAGTPRKVRQHFSPVLPDELLLTTLGERLTVVQAFDDGWVVVGRTQTGSVFAQPTSLFKSAPTEADAVELGVVPAWCFLKPVKGLRAERPVRSTSLGITVQMGGPSFSSRDEILSWSNF</sequence>
<organism evidence="2 3">
    <name type="scientific">Mycena albidolilacea</name>
    <dbReference type="NCBI Taxonomy" id="1033008"/>
    <lineage>
        <taxon>Eukaryota</taxon>
        <taxon>Fungi</taxon>
        <taxon>Dikarya</taxon>
        <taxon>Basidiomycota</taxon>
        <taxon>Agaricomycotina</taxon>
        <taxon>Agaricomycetes</taxon>
        <taxon>Agaricomycetidae</taxon>
        <taxon>Agaricales</taxon>
        <taxon>Marasmiineae</taxon>
        <taxon>Mycenaceae</taxon>
        <taxon>Mycena</taxon>
    </lineage>
</organism>
<proteinExistence type="predicted"/>
<keyword evidence="1" id="KW-0812">Transmembrane</keyword>
<keyword evidence="3" id="KW-1185">Reference proteome</keyword>
<reference evidence="2" key="1">
    <citation type="submission" date="2023-03" db="EMBL/GenBank/DDBJ databases">
        <title>Massive genome expansion in bonnet fungi (Mycena s.s.) driven by repeated elements and novel gene families across ecological guilds.</title>
        <authorList>
            <consortium name="Lawrence Berkeley National Laboratory"/>
            <person name="Harder C.B."/>
            <person name="Miyauchi S."/>
            <person name="Viragh M."/>
            <person name="Kuo A."/>
            <person name="Thoen E."/>
            <person name="Andreopoulos B."/>
            <person name="Lu D."/>
            <person name="Skrede I."/>
            <person name="Drula E."/>
            <person name="Henrissat B."/>
            <person name="Morin E."/>
            <person name="Kohler A."/>
            <person name="Barry K."/>
            <person name="LaButti K."/>
            <person name="Morin E."/>
            <person name="Salamov A."/>
            <person name="Lipzen A."/>
            <person name="Mereny Z."/>
            <person name="Hegedus B."/>
            <person name="Baldrian P."/>
            <person name="Stursova M."/>
            <person name="Weitz H."/>
            <person name="Taylor A."/>
            <person name="Grigoriev I.V."/>
            <person name="Nagy L.G."/>
            <person name="Martin F."/>
            <person name="Kauserud H."/>
        </authorList>
    </citation>
    <scope>NUCLEOTIDE SEQUENCE</scope>
    <source>
        <strain evidence="2">CBHHK002</strain>
    </source>
</reference>
<dbReference type="EMBL" id="JARIHO010000003">
    <property type="protein sequence ID" value="KAJ7363958.1"/>
    <property type="molecule type" value="Genomic_DNA"/>
</dbReference>